<evidence type="ECO:0000259" key="1">
    <source>
        <dbReference type="Pfam" id="PF07686"/>
    </source>
</evidence>
<dbReference type="GeneTree" id="ENSGT00940000162676"/>
<reference evidence="2" key="1">
    <citation type="submission" date="2023-09" db="UniProtKB">
        <authorList>
            <consortium name="Ensembl"/>
        </authorList>
    </citation>
    <scope>IDENTIFICATION</scope>
</reference>
<accession>A0A3B4GG24</accession>
<dbReference type="InterPro" id="IPR013106">
    <property type="entry name" value="Ig_V-set"/>
</dbReference>
<dbReference type="Gene3D" id="2.60.40.10">
    <property type="entry name" value="Immunoglobulins"/>
    <property type="match status" value="1"/>
</dbReference>
<feature type="domain" description="Immunoglobulin V-set" evidence="1">
    <location>
        <begin position="44"/>
        <end position="96"/>
    </location>
</feature>
<organism evidence="2">
    <name type="scientific">Pundamilia nyererei</name>
    <dbReference type="NCBI Taxonomy" id="303518"/>
    <lineage>
        <taxon>Eukaryota</taxon>
        <taxon>Metazoa</taxon>
        <taxon>Chordata</taxon>
        <taxon>Craniata</taxon>
        <taxon>Vertebrata</taxon>
        <taxon>Euteleostomi</taxon>
        <taxon>Actinopterygii</taxon>
        <taxon>Neopterygii</taxon>
        <taxon>Teleostei</taxon>
        <taxon>Neoteleostei</taxon>
        <taxon>Acanthomorphata</taxon>
        <taxon>Ovalentaria</taxon>
        <taxon>Cichlomorphae</taxon>
        <taxon>Cichliformes</taxon>
        <taxon>Cichlidae</taxon>
        <taxon>African cichlids</taxon>
        <taxon>Pseudocrenilabrinae</taxon>
        <taxon>Haplochromini</taxon>
        <taxon>Pundamilia</taxon>
    </lineage>
</organism>
<dbReference type="InterPro" id="IPR013783">
    <property type="entry name" value="Ig-like_fold"/>
</dbReference>
<sequence>RVCDSLVFPGALEPSLSHLVYSSILESKLISSFVLNKVDTQPTLHDEFKTDPRFTVNSEKGKIDLKIEDLDISDSATYYCASSYGYRFTFAEGTVIDVKGSGSNIPTLVQQSASETIQPGGSVTLNCTVHTGTCDEEHTQIMDGKTLETEPFPACLACCGLCTMNMHKPQEKSC</sequence>
<dbReference type="Pfam" id="PF07686">
    <property type="entry name" value="V-set"/>
    <property type="match status" value="1"/>
</dbReference>
<dbReference type="InterPro" id="IPR036179">
    <property type="entry name" value="Ig-like_dom_sf"/>
</dbReference>
<proteinExistence type="predicted"/>
<dbReference type="Ensembl" id="ENSPNYT00000021040.1">
    <property type="protein sequence ID" value="ENSPNYP00000020538.1"/>
    <property type="gene ID" value="ENSPNYG00000015535.1"/>
</dbReference>
<dbReference type="AlphaFoldDB" id="A0A3B4GG24"/>
<name>A0A3B4GG24_9CICH</name>
<dbReference type="SUPFAM" id="SSF48726">
    <property type="entry name" value="Immunoglobulin"/>
    <property type="match status" value="1"/>
</dbReference>
<protein>
    <recommendedName>
        <fullName evidence="1">Immunoglobulin V-set domain-containing protein</fullName>
    </recommendedName>
</protein>
<evidence type="ECO:0000313" key="2">
    <source>
        <dbReference type="Ensembl" id="ENSPNYP00000020538.1"/>
    </source>
</evidence>
<dbReference type="STRING" id="303518.ENSPNYP00000020538"/>